<organism evidence="2 3">
    <name type="scientific">Colletotrichum sojae</name>
    <dbReference type="NCBI Taxonomy" id="2175907"/>
    <lineage>
        <taxon>Eukaryota</taxon>
        <taxon>Fungi</taxon>
        <taxon>Dikarya</taxon>
        <taxon>Ascomycota</taxon>
        <taxon>Pezizomycotina</taxon>
        <taxon>Sordariomycetes</taxon>
        <taxon>Hypocreomycetidae</taxon>
        <taxon>Glomerellales</taxon>
        <taxon>Glomerellaceae</taxon>
        <taxon>Colletotrichum</taxon>
        <taxon>Colletotrichum orchidearum species complex</taxon>
    </lineage>
</organism>
<dbReference type="Proteomes" id="UP000652219">
    <property type="component" value="Unassembled WGS sequence"/>
</dbReference>
<gene>
    <name evidence="2" type="ORF">CSOJ01_03586</name>
</gene>
<sequence length="253" mass="27115">MQMESHASISMGNSLVSDLIDNGGGSGQPDAAGSEVDCAAKQQPRSVGGKGRVLDQTNARPLAEAPPVLEVSSQIWSQPGQPTHHNYGPSVQQQKCGELESRAALPSAGCTPLDLRKPSTEYRQWSPSESSSAAYPTADGRPSPDSCPPPCGITNAKLPPRGGVRPLGDEGEARTARRNPSNLRLRFAGTISVSLRLRCEPQRRVFWSLGLRSSITMARVLLVNLRSTSDLRPRLDVNLSYFHGIISPGRGKL</sequence>
<evidence type="ECO:0000256" key="1">
    <source>
        <dbReference type="SAM" id="MobiDB-lite"/>
    </source>
</evidence>
<evidence type="ECO:0000313" key="3">
    <source>
        <dbReference type="Proteomes" id="UP000652219"/>
    </source>
</evidence>
<evidence type="ECO:0000313" key="2">
    <source>
        <dbReference type="EMBL" id="KAF6815323.1"/>
    </source>
</evidence>
<dbReference type="EMBL" id="WIGN01000036">
    <property type="protein sequence ID" value="KAF6815323.1"/>
    <property type="molecule type" value="Genomic_DNA"/>
</dbReference>
<dbReference type="AlphaFoldDB" id="A0A8H6JM24"/>
<comment type="caution">
    <text evidence="2">The sequence shown here is derived from an EMBL/GenBank/DDBJ whole genome shotgun (WGS) entry which is preliminary data.</text>
</comment>
<feature type="compositionally biased region" description="Polar residues" evidence="1">
    <location>
        <begin position="1"/>
        <end position="16"/>
    </location>
</feature>
<keyword evidence="3" id="KW-1185">Reference proteome</keyword>
<feature type="compositionally biased region" description="Polar residues" evidence="1">
    <location>
        <begin position="121"/>
        <end position="134"/>
    </location>
</feature>
<feature type="compositionally biased region" description="Polar residues" evidence="1">
    <location>
        <begin position="71"/>
        <end position="95"/>
    </location>
</feature>
<reference evidence="2 3" key="1">
    <citation type="journal article" date="2020" name="Phytopathology">
        <title>Genome Sequence Resources of Colletotrichum truncatum, C. plurivorum, C. musicola, and C. sojae: Four Species Pathogenic to Soybean (Glycine max).</title>
        <authorList>
            <person name="Rogerio F."/>
            <person name="Boufleur T.R."/>
            <person name="Ciampi-Guillardi M."/>
            <person name="Sukno S.A."/>
            <person name="Thon M.R."/>
            <person name="Massola Junior N.S."/>
            <person name="Baroncelli R."/>
        </authorList>
    </citation>
    <scope>NUCLEOTIDE SEQUENCE [LARGE SCALE GENOMIC DNA]</scope>
    <source>
        <strain evidence="2 3">LFN0009</strain>
    </source>
</reference>
<proteinExistence type="predicted"/>
<accession>A0A8H6JM24</accession>
<name>A0A8H6JM24_9PEZI</name>
<protein>
    <submittedName>
        <fullName evidence="2">Uncharacterized protein</fullName>
    </submittedName>
</protein>
<feature type="region of interest" description="Disordered" evidence="1">
    <location>
        <begin position="1"/>
        <end position="177"/>
    </location>
</feature>